<dbReference type="InterPro" id="IPR036271">
    <property type="entry name" value="Tet_transcr_reg_TetR-rel_C_sf"/>
</dbReference>
<dbReference type="InterPro" id="IPR011075">
    <property type="entry name" value="TetR_C"/>
</dbReference>
<proteinExistence type="predicted"/>
<feature type="DNA-binding region" description="H-T-H motif" evidence="4">
    <location>
        <begin position="29"/>
        <end position="48"/>
    </location>
</feature>
<keyword evidence="7" id="KW-1185">Reference proteome</keyword>
<keyword evidence="1" id="KW-0805">Transcription regulation</keyword>
<accession>A0A6H1U9U0</accession>
<dbReference type="InterPro" id="IPR001647">
    <property type="entry name" value="HTH_TetR"/>
</dbReference>
<evidence type="ECO:0000256" key="4">
    <source>
        <dbReference type="PROSITE-ProRule" id="PRU00335"/>
    </source>
</evidence>
<dbReference type="GO" id="GO:0003677">
    <property type="term" value="F:DNA binding"/>
    <property type="evidence" value="ECO:0007669"/>
    <property type="project" value="UniProtKB-UniRule"/>
</dbReference>
<dbReference type="PANTHER" id="PTHR47506">
    <property type="entry name" value="TRANSCRIPTIONAL REGULATORY PROTEIN"/>
    <property type="match status" value="1"/>
</dbReference>
<dbReference type="AlphaFoldDB" id="A0A6H1U9U0"/>
<dbReference type="Gene3D" id="1.10.357.10">
    <property type="entry name" value="Tetracycline Repressor, domain 2"/>
    <property type="match status" value="1"/>
</dbReference>
<keyword evidence="3" id="KW-0804">Transcription</keyword>
<feature type="domain" description="HTH tetR-type" evidence="5">
    <location>
        <begin position="6"/>
        <end position="66"/>
    </location>
</feature>
<dbReference type="InterPro" id="IPR009057">
    <property type="entry name" value="Homeodomain-like_sf"/>
</dbReference>
<gene>
    <name evidence="6" type="ORF">HER31_02190</name>
</gene>
<dbReference type="Proteomes" id="UP000501602">
    <property type="component" value="Chromosome"/>
</dbReference>
<sequence length="196" mass="21920">MAKSAKHNRQEVIEKATNLYWEKGFHATSMRNLQEVVDLRPGSIYASFGSKEGLFKESLEHYANLNIAAVRAIREQAESPIDALQQVVQAIVLDSRESAPSGMCMLVKTVAELTGEHDELLEDAKKWLKLMEQELVAIIEEGIAAEQLSADKGAQRIARFLQVQLMGLRTYGRVNSDKASVLQTIDDIFETLTGWE</sequence>
<dbReference type="EMBL" id="CP051180">
    <property type="protein sequence ID" value="QIZ75811.1"/>
    <property type="molecule type" value="Genomic_DNA"/>
</dbReference>
<organism evidence="6 7">
    <name type="scientific">Ferrimonas lipolytica</name>
    <dbReference type="NCBI Taxonomy" id="2724191"/>
    <lineage>
        <taxon>Bacteria</taxon>
        <taxon>Pseudomonadati</taxon>
        <taxon>Pseudomonadota</taxon>
        <taxon>Gammaproteobacteria</taxon>
        <taxon>Alteromonadales</taxon>
        <taxon>Ferrimonadaceae</taxon>
        <taxon>Ferrimonas</taxon>
    </lineage>
</organism>
<dbReference type="Pfam" id="PF00440">
    <property type="entry name" value="TetR_N"/>
    <property type="match status" value="1"/>
</dbReference>
<dbReference type="RefSeq" id="WP_168659072.1">
    <property type="nucleotide sequence ID" value="NZ_CP051180.1"/>
</dbReference>
<dbReference type="PROSITE" id="PS50977">
    <property type="entry name" value="HTH_TETR_2"/>
    <property type="match status" value="1"/>
</dbReference>
<evidence type="ECO:0000259" key="5">
    <source>
        <dbReference type="PROSITE" id="PS50977"/>
    </source>
</evidence>
<dbReference type="KEGG" id="fes:HER31_02190"/>
<dbReference type="Gene3D" id="1.10.10.60">
    <property type="entry name" value="Homeodomain-like"/>
    <property type="match status" value="1"/>
</dbReference>
<evidence type="ECO:0000313" key="7">
    <source>
        <dbReference type="Proteomes" id="UP000501602"/>
    </source>
</evidence>
<evidence type="ECO:0000256" key="1">
    <source>
        <dbReference type="ARBA" id="ARBA00023015"/>
    </source>
</evidence>
<evidence type="ECO:0000256" key="3">
    <source>
        <dbReference type="ARBA" id="ARBA00023163"/>
    </source>
</evidence>
<dbReference type="SUPFAM" id="SSF48498">
    <property type="entry name" value="Tetracyclin repressor-like, C-terminal domain"/>
    <property type="match status" value="1"/>
</dbReference>
<evidence type="ECO:0000256" key="2">
    <source>
        <dbReference type="ARBA" id="ARBA00023125"/>
    </source>
</evidence>
<name>A0A6H1U9U0_9GAMM</name>
<keyword evidence="2 4" id="KW-0238">DNA-binding</keyword>
<dbReference type="PANTHER" id="PTHR47506:SF10">
    <property type="entry name" value="TRANSCRIPTIONAL REGULATORY PROTEIN"/>
    <property type="match status" value="1"/>
</dbReference>
<protein>
    <submittedName>
        <fullName evidence="6">TetR/AcrR family transcriptional regulator</fullName>
    </submittedName>
</protein>
<evidence type="ECO:0000313" key="6">
    <source>
        <dbReference type="EMBL" id="QIZ75811.1"/>
    </source>
</evidence>
<reference evidence="6 7" key="1">
    <citation type="submission" date="2020-04" db="EMBL/GenBank/DDBJ databases">
        <title>Ferrimonas sp. S7 isolated from sea water.</title>
        <authorList>
            <person name="Bae S.S."/>
            <person name="Baek K."/>
        </authorList>
    </citation>
    <scope>NUCLEOTIDE SEQUENCE [LARGE SCALE GENOMIC DNA]</scope>
    <source>
        <strain evidence="6 7">S7</strain>
    </source>
</reference>
<dbReference type="SUPFAM" id="SSF46689">
    <property type="entry name" value="Homeodomain-like"/>
    <property type="match status" value="1"/>
</dbReference>
<dbReference type="Pfam" id="PF16925">
    <property type="entry name" value="TetR_C_13"/>
    <property type="match status" value="1"/>
</dbReference>